<feature type="region of interest" description="Disordered" evidence="1">
    <location>
        <begin position="350"/>
        <end position="372"/>
    </location>
</feature>
<evidence type="ECO:0000313" key="3">
    <source>
        <dbReference type="Proteomes" id="UP000054302"/>
    </source>
</evidence>
<dbReference type="GeneID" id="27323067"/>
<dbReference type="HOGENOM" id="CLU_022731_0_0_1"/>
<sequence length="380" mass="41126">MSAKCLATALTSETGEDYFRHVQWSADGTCLLAVTASNSIYTYVVPPDLMDEREQPLDLSVYCKITSNDPVNALTGYPHFDLTDPQTTLVLSARRDLPIKLNSALTGQLGASYPLINPMTEAYICPNSLTFNSIGDRFIAGSESLISTFDLSRPGQEPISAIPTGPRRRGDSHHNPAINMRGLISTLAIEPSTHVLAAGTFNRSIGLYESMGDGECIGVFSVKGNSADAAIRGSGVTQVSWSPCGRYLYIAERKSDGLHLYDIRKTGQLLTWLEGRNSVTNQRMSFDIFPTDQEGGHEVWAGGIDGKLRVWRNPHHSEGPMPPSSEFDAHNDVVSTAAIHKTGTVIATTSGQRHFPDLGGEETVGDGNARDGSLKLWAVD</sequence>
<dbReference type="Proteomes" id="UP000054302">
    <property type="component" value="Unassembled WGS sequence"/>
</dbReference>
<dbReference type="STRING" id="212818.A0A0D1WXF2"/>
<feature type="region of interest" description="Disordered" evidence="1">
    <location>
        <begin position="156"/>
        <end position="176"/>
    </location>
</feature>
<evidence type="ECO:0000313" key="2">
    <source>
        <dbReference type="EMBL" id="KIV94065.1"/>
    </source>
</evidence>
<dbReference type="AlphaFoldDB" id="A0A0D1WXF2"/>
<dbReference type="PANTHER" id="PTHR13211:SF0">
    <property type="entry name" value="TELOMERASE CAJAL BODY PROTEIN 1"/>
    <property type="match status" value="1"/>
</dbReference>
<dbReference type="InterPro" id="IPR051150">
    <property type="entry name" value="SWT21/TCAB1_mRNA_Telomere"/>
</dbReference>
<accession>A0A0D1WXF2</accession>
<dbReference type="InterPro" id="IPR036322">
    <property type="entry name" value="WD40_repeat_dom_sf"/>
</dbReference>
<proteinExistence type="predicted"/>
<dbReference type="InterPro" id="IPR015943">
    <property type="entry name" value="WD40/YVTN_repeat-like_dom_sf"/>
</dbReference>
<reference evidence="2 3" key="1">
    <citation type="submission" date="2015-01" db="EMBL/GenBank/DDBJ databases">
        <title>The Genome Sequence of Exophiala mesophila CBS40295.</title>
        <authorList>
            <consortium name="The Broad Institute Genomics Platform"/>
            <person name="Cuomo C."/>
            <person name="de Hoog S."/>
            <person name="Gorbushina A."/>
            <person name="Stielow B."/>
            <person name="Teixiera M."/>
            <person name="Abouelleil A."/>
            <person name="Chapman S.B."/>
            <person name="Priest M."/>
            <person name="Young S.K."/>
            <person name="Wortman J."/>
            <person name="Nusbaum C."/>
            <person name="Birren B."/>
        </authorList>
    </citation>
    <scope>NUCLEOTIDE SEQUENCE [LARGE SCALE GENOMIC DNA]</scope>
    <source>
        <strain evidence="2 3">CBS 40295</strain>
    </source>
</reference>
<protein>
    <recommendedName>
        <fullName evidence="4">Anaphase-promoting complex subunit 4 WD40 domain-containing protein</fullName>
    </recommendedName>
</protein>
<dbReference type="OrthoDB" id="239865at2759"/>
<dbReference type="OMA" id="IRTWILP"/>
<gene>
    <name evidence="2" type="ORF">PV10_05222</name>
</gene>
<organism evidence="2 3">
    <name type="scientific">Exophiala mesophila</name>
    <name type="common">Black yeast-like fungus</name>
    <dbReference type="NCBI Taxonomy" id="212818"/>
    <lineage>
        <taxon>Eukaryota</taxon>
        <taxon>Fungi</taxon>
        <taxon>Dikarya</taxon>
        <taxon>Ascomycota</taxon>
        <taxon>Pezizomycotina</taxon>
        <taxon>Eurotiomycetes</taxon>
        <taxon>Chaetothyriomycetidae</taxon>
        <taxon>Chaetothyriales</taxon>
        <taxon>Herpotrichiellaceae</taxon>
        <taxon>Exophiala</taxon>
    </lineage>
</organism>
<evidence type="ECO:0000256" key="1">
    <source>
        <dbReference type="SAM" id="MobiDB-lite"/>
    </source>
</evidence>
<name>A0A0D1WXF2_EXOME</name>
<dbReference type="EMBL" id="KN847522">
    <property type="protein sequence ID" value="KIV94065.1"/>
    <property type="molecule type" value="Genomic_DNA"/>
</dbReference>
<dbReference type="Gene3D" id="2.130.10.10">
    <property type="entry name" value="YVTN repeat-like/Quinoprotein amine dehydrogenase"/>
    <property type="match status" value="1"/>
</dbReference>
<dbReference type="PANTHER" id="PTHR13211">
    <property type="entry name" value="TELOMERASE CAJAL BODY PROTEIN 1"/>
    <property type="match status" value="1"/>
</dbReference>
<dbReference type="SUPFAM" id="SSF50978">
    <property type="entry name" value="WD40 repeat-like"/>
    <property type="match status" value="1"/>
</dbReference>
<dbReference type="RefSeq" id="XP_016225639.1">
    <property type="nucleotide sequence ID" value="XM_016369851.1"/>
</dbReference>
<evidence type="ECO:0008006" key="4">
    <source>
        <dbReference type="Google" id="ProtNLM"/>
    </source>
</evidence>
<keyword evidence="3" id="KW-1185">Reference proteome</keyword>
<dbReference type="VEuPathDB" id="FungiDB:PV10_05222"/>